<dbReference type="InterPro" id="IPR024685">
    <property type="entry name" value="Adenylate_cyclase_1_N"/>
</dbReference>
<dbReference type="InterPro" id="IPR000274">
    <property type="entry name" value="Adenylate_cyclase_1"/>
</dbReference>
<dbReference type="GO" id="GO:0004016">
    <property type="term" value="F:adenylate cyclase activity"/>
    <property type="evidence" value="ECO:0007669"/>
    <property type="project" value="UniProtKB-EC"/>
</dbReference>
<dbReference type="Pfam" id="PF01295">
    <property type="entry name" value="Adenylate_cycl"/>
    <property type="match status" value="1"/>
</dbReference>
<sequence length="629" mass="72349">MRPVIEQKIIRNLKKFESYNKDRHRMFVECSPREAVQILYLLPWMLSVNHPKVPGYIDGARHSFRVHGVDRSAEIKKRDSSFRRLFGVGDAVLFARKAVRSIEGLYSIGSAGTLAQTQDSDCDIWICCDSKVIGMEGWKVLQQKVNIIKDWLDTHCRMPVYFFLSDLEAIRRGDFGRAVDEGSGSAQKNVLKEEFYRTSIVILGKVPFWWVCWDREGVLSYEETWAGVCEGGRLCDDLVNLGGLDTVSYQEFLGAALWQLHKALTSPLKSVIKMTFLHMYLDRPHEVLPCHRFREQVLGEERGFQDPVSFSMELILREYGSQLPDDEHRLLVRCFYLRCSLTAFETKRSMRKAQSQGFVQTAGLSHDDCFELDAFEEWDAARQVRLGKMMMLRLFRFYEDIVRKAAGVASIMDRRDLTVLGRRITAIYQKKKFKVVHLPRPGQAFNLASLEFVWSGSGWKLYSGSGREVPLLAEVNILEAVAFGVWNGLYDRTAMRMEPNATSVSLQEIINLSEKIKDIFGVCDVVERDADVFLKAERFTKILIVISFEKSPYEKDINDLGVIFANAWGELYVRRFQSPFALNAFMRKYKTGNPGLEVYYYLQRNASYYEKIIERTKRLTALFLGSGSG</sequence>
<accession>A0ABT3N5S8</accession>
<dbReference type="PANTHER" id="PTHR38760:SF1">
    <property type="entry name" value="ADENYLATE CYCLASE"/>
    <property type="match status" value="1"/>
</dbReference>
<dbReference type="PANTHER" id="PTHR38760">
    <property type="entry name" value="ADENYLATE CYCLASE"/>
    <property type="match status" value="1"/>
</dbReference>
<organism evidence="2 3">
    <name type="scientific">Desulfobotulus pelophilus</name>
    <dbReference type="NCBI Taxonomy" id="2823377"/>
    <lineage>
        <taxon>Bacteria</taxon>
        <taxon>Pseudomonadati</taxon>
        <taxon>Thermodesulfobacteriota</taxon>
        <taxon>Desulfobacteria</taxon>
        <taxon>Desulfobacterales</taxon>
        <taxon>Desulfobacteraceae</taxon>
        <taxon>Desulfobotulus</taxon>
    </lineage>
</organism>
<dbReference type="Proteomes" id="UP001209681">
    <property type="component" value="Unassembled WGS sequence"/>
</dbReference>
<evidence type="ECO:0000313" key="3">
    <source>
        <dbReference type="Proteomes" id="UP001209681"/>
    </source>
</evidence>
<keyword evidence="2" id="KW-0456">Lyase</keyword>
<evidence type="ECO:0000313" key="2">
    <source>
        <dbReference type="EMBL" id="MCW7752814.1"/>
    </source>
</evidence>
<keyword evidence="3" id="KW-1185">Reference proteome</keyword>
<comment type="caution">
    <text evidence="2">The sequence shown here is derived from an EMBL/GenBank/DDBJ whole genome shotgun (WGS) entry which is preliminary data.</text>
</comment>
<name>A0ABT3N5S8_9BACT</name>
<dbReference type="Pfam" id="PF12633">
    <property type="entry name" value="Adenyl_cycl_N"/>
    <property type="match status" value="1"/>
</dbReference>
<dbReference type="EC" id="4.6.1.1" evidence="2"/>
<gene>
    <name evidence="2" type="ORF">OOT00_02295</name>
</gene>
<dbReference type="EMBL" id="JAPFPW010000002">
    <property type="protein sequence ID" value="MCW7752814.1"/>
    <property type="molecule type" value="Genomic_DNA"/>
</dbReference>
<proteinExistence type="predicted"/>
<dbReference type="RefSeq" id="WP_265423676.1">
    <property type="nucleotide sequence ID" value="NZ_JAPFPW010000002.1"/>
</dbReference>
<reference evidence="2 3" key="1">
    <citation type="submission" date="2022-11" db="EMBL/GenBank/DDBJ databases">
        <title>Desulfobotulus tamanensis H1 sp. nov. - anaerobic, alkaliphilic, sulphate reducing bacterium isolated from terrestrial mud volcano.</title>
        <authorList>
            <person name="Frolova A."/>
            <person name="Merkel A.Y."/>
            <person name="Slobodkin A.I."/>
        </authorList>
    </citation>
    <scope>NUCLEOTIDE SEQUENCE [LARGE SCALE GENOMIC DNA]</scope>
    <source>
        <strain evidence="2 3">H1</strain>
    </source>
</reference>
<feature type="domain" description="Adenylate cyclase class-I N-terminal" evidence="1">
    <location>
        <begin position="14"/>
        <end position="210"/>
    </location>
</feature>
<evidence type="ECO:0000259" key="1">
    <source>
        <dbReference type="Pfam" id="PF12633"/>
    </source>
</evidence>
<protein>
    <submittedName>
        <fullName evidence="2">Class I adenylate cyclase</fullName>
        <ecNumber evidence="2">4.6.1.1</ecNumber>
    </submittedName>
</protein>